<evidence type="ECO:0000259" key="3">
    <source>
        <dbReference type="PROSITE" id="PS50010"/>
    </source>
</evidence>
<reference evidence="5" key="1">
    <citation type="journal article" date="2016" name="Proc. Natl. Acad. Sci. U.S.A.">
        <title>Comparative genomics of biotechnologically important yeasts.</title>
        <authorList>
            <person name="Riley R."/>
            <person name="Haridas S."/>
            <person name="Wolfe K.H."/>
            <person name="Lopes M.R."/>
            <person name="Hittinger C.T."/>
            <person name="Goeker M."/>
            <person name="Salamov A.A."/>
            <person name="Wisecaver J.H."/>
            <person name="Long T.M."/>
            <person name="Calvey C.H."/>
            <person name="Aerts A.L."/>
            <person name="Barry K.W."/>
            <person name="Choi C."/>
            <person name="Clum A."/>
            <person name="Coughlan A.Y."/>
            <person name="Deshpande S."/>
            <person name="Douglass A.P."/>
            <person name="Hanson S.J."/>
            <person name="Klenk H.-P."/>
            <person name="LaButti K.M."/>
            <person name="Lapidus A."/>
            <person name="Lindquist E.A."/>
            <person name="Lipzen A.M."/>
            <person name="Meier-Kolthoff J.P."/>
            <person name="Ohm R.A."/>
            <person name="Otillar R.P."/>
            <person name="Pangilinan J.L."/>
            <person name="Peng Y."/>
            <person name="Rokas A."/>
            <person name="Rosa C.A."/>
            <person name="Scheuner C."/>
            <person name="Sibirny A.A."/>
            <person name="Slot J.C."/>
            <person name="Stielow J.B."/>
            <person name="Sun H."/>
            <person name="Kurtzman C.P."/>
            <person name="Blackwell M."/>
            <person name="Grigoriev I.V."/>
            <person name="Jeffries T.W."/>
        </authorList>
    </citation>
    <scope>NUCLEOTIDE SEQUENCE [LARGE SCALE GENOMIC DNA]</scope>
    <source>
        <strain evidence="5">NRRL Y-1626</strain>
    </source>
</reference>
<dbReference type="InterPro" id="IPR001849">
    <property type="entry name" value="PH_domain"/>
</dbReference>
<dbReference type="GO" id="GO:0005085">
    <property type="term" value="F:guanyl-nucleotide exchange factor activity"/>
    <property type="evidence" value="ECO:0007669"/>
    <property type="project" value="InterPro"/>
</dbReference>
<dbReference type="Pfam" id="PF00621">
    <property type="entry name" value="RhoGEF"/>
    <property type="match status" value="1"/>
</dbReference>
<dbReference type="InterPro" id="IPR000219">
    <property type="entry name" value="DH_dom"/>
</dbReference>
<dbReference type="Proteomes" id="UP000092321">
    <property type="component" value="Unassembled WGS sequence"/>
</dbReference>
<dbReference type="SUPFAM" id="SSF50729">
    <property type="entry name" value="PH domain-like"/>
    <property type="match status" value="1"/>
</dbReference>
<dbReference type="EMBL" id="LXPE01000298">
    <property type="protein sequence ID" value="OBA24996.1"/>
    <property type="molecule type" value="Genomic_DNA"/>
</dbReference>
<dbReference type="InterPro" id="IPR035899">
    <property type="entry name" value="DBL_dom_sf"/>
</dbReference>
<dbReference type="InterPro" id="IPR057283">
    <property type="entry name" value="RGF3_WH"/>
</dbReference>
<feature type="domain" description="DH" evidence="3">
    <location>
        <begin position="617"/>
        <end position="808"/>
    </location>
</feature>
<feature type="region of interest" description="Disordered" evidence="1">
    <location>
        <begin position="11"/>
        <end position="35"/>
    </location>
</feature>
<accession>A0A1B7T8C7</accession>
<gene>
    <name evidence="4" type="ORF">HANVADRAFT_91232</name>
</gene>
<dbReference type="SMART" id="SM00233">
    <property type="entry name" value="PH"/>
    <property type="match status" value="1"/>
</dbReference>
<comment type="caution">
    <text evidence="4">The sequence shown here is derived from an EMBL/GenBank/DDBJ whole genome shotgun (WGS) entry which is preliminary data.</text>
</comment>
<dbReference type="PANTHER" id="PTHR46572:SF1">
    <property type="entry name" value="RHO1 GUANINE NUCLEOTIDE EXCHANGE FACTOR TUS1"/>
    <property type="match status" value="1"/>
</dbReference>
<dbReference type="InterPro" id="IPR052233">
    <property type="entry name" value="Rho-type_GEFs"/>
</dbReference>
<evidence type="ECO:0000259" key="2">
    <source>
        <dbReference type="PROSITE" id="PS50003"/>
    </source>
</evidence>
<dbReference type="OrthoDB" id="660555at2759"/>
<evidence type="ECO:0008006" key="6">
    <source>
        <dbReference type="Google" id="ProtNLM"/>
    </source>
</evidence>
<protein>
    <recommendedName>
        <fullName evidence="6">PH domain-containing protein</fullName>
    </recommendedName>
</protein>
<sequence length="1015" mass="117151">MTDQNFEIKLPDLPPLSSISRRPNRSRRLDDNEKNITTTQNEQVDITIKTENKTVFTVYSEEYTNNAYEVENKENDYSENNVTVKINKNNEVEEEEKNFIHSKYENSKIIQKFDTFLGDHSSEEVVLKNSIILDSSEEDDVHQRFMVDAENTLNKLNLYDNSNNNSYLESISSKFNKPPSVKSSVSVFNANKQTNNYSRPLPPIASTDIDDNSKDLLTSPVTKRRPNMQLISRKKQEQTLTGATILPPRAESSVSIFENNSFYNKPKFSNSSNRIKTSDLLEDLQLFHYTKPNTMLNQNNYREVSSGSNLTSLSSPLSGDVDYFISNNNNYLDFIQTNNYSSRISSATNVNTPTTTSNSNHNISNNYQFQSRVASSSHKSDNRTTSVSSYSGSKPLLQVPSVSIPTQPFHIELLTEKHLRECKNISSISEIYEWLLKIYFEWFSNYLFDKMVFFQVIQLLIEFNISTKYNELFNNENVDQIIESLLRQRAVKFEKGFSQEFLENNDENNGSFNNISFEEEEELTIITPGLEISGILTNLTCCSCCERFVTDSNYKCYSFICSKYRLEDSKTKGMGPTDEQNQTRVPKNDNNGTIGVWSEYWNLTEQDLINIPSLELKKQSFIFDLIILEERSINLANAATHIYGKNFQKQLLPNDLNFEENAFQIFDKMANLHKIYILDPLYAKLQTDGKFINSIGEVYLRWVSKATKIYLEYAECMGSVCEIINWEKAQPISAFKEWIIQIEDTPEIKMSKLYHDVIFFGGFFKSLQNLPITLHSILKCTPEDHEDFEFIKIAYEEIIALNSAVDKLLGASLDRAHILRISRQLIVTKHFKTKFDTLSASQRKNLVNSEGSLDLSEKLELRLNEKQRKLLYQGEVVKKRDLHFPSNVGGHTRVYLFLFDNFFLISERIIQRGQYVFKLLERPIPIDYLNLESKLGLSSLLEFKIRNIATNESFTFIANSTDNLTKWTDSISLMLQNFSTNKENALIFKLRCINDSFTYKEKDFSHNLSVPTANS</sequence>
<evidence type="ECO:0000313" key="5">
    <source>
        <dbReference type="Proteomes" id="UP000092321"/>
    </source>
</evidence>
<feature type="non-terminal residue" evidence="4">
    <location>
        <position position="1015"/>
    </location>
</feature>
<dbReference type="PROSITE" id="PS50010">
    <property type="entry name" value="DH_2"/>
    <property type="match status" value="1"/>
</dbReference>
<evidence type="ECO:0000256" key="1">
    <source>
        <dbReference type="SAM" id="MobiDB-lite"/>
    </source>
</evidence>
<dbReference type="InterPro" id="IPR055251">
    <property type="entry name" value="SOS1_NGEF_PH"/>
</dbReference>
<feature type="domain" description="PH" evidence="2">
    <location>
        <begin position="869"/>
        <end position="976"/>
    </location>
</feature>
<dbReference type="Pfam" id="PF22697">
    <property type="entry name" value="SOS1_NGEF_PH"/>
    <property type="match status" value="1"/>
</dbReference>
<feature type="region of interest" description="Disordered" evidence="1">
    <location>
        <begin position="194"/>
        <end position="213"/>
    </location>
</feature>
<dbReference type="AlphaFoldDB" id="A0A1B7T8C7"/>
<dbReference type="PANTHER" id="PTHR46572">
    <property type="entry name" value="RHO1 GDP-GTP EXCHANGE PROTEIN 1-RELATED"/>
    <property type="match status" value="1"/>
</dbReference>
<dbReference type="Gene3D" id="2.30.29.30">
    <property type="entry name" value="Pleckstrin-homology domain (PH domain)/Phosphotyrosine-binding domain (PTB)"/>
    <property type="match status" value="1"/>
</dbReference>
<name>A0A1B7T8C7_9ASCO</name>
<dbReference type="Pfam" id="PF23582">
    <property type="entry name" value="WHD_RGF3"/>
    <property type="match status" value="1"/>
</dbReference>
<dbReference type="PROSITE" id="PS50003">
    <property type="entry name" value="PH_DOMAIN"/>
    <property type="match status" value="1"/>
</dbReference>
<organism evidence="4 5">
    <name type="scientific">Hanseniaspora valbyensis NRRL Y-1626</name>
    <dbReference type="NCBI Taxonomy" id="766949"/>
    <lineage>
        <taxon>Eukaryota</taxon>
        <taxon>Fungi</taxon>
        <taxon>Dikarya</taxon>
        <taxon>Ascomycota</taxon>
        <taxon>Saccharomycotina</taxon>
        <taxon>Saccharomycetes</taxon>
        <taxon>Saccharomycodales</taxon>
        <taxon>Saccharomycodaceae</taxon>
        <taxon>Hanseniaspora</taxon>
    </lineage>
</organism>
<dbReference type="InterPro" id="IPR011993">
    <property type="entry name" value="PH-like_dom_sf"/>
</dbReference>
<proteinExistence type="predicted"/>
<evidence type="ECO:0000313" key="4">
    <source>
        <dbReference type="EMBL" id="OBA24996.1"/>
    </source>
</evidence>
<keyword evidence="5" id="KW-1185">Reference proteome</keyword>
<dbReference type="Gene3D" id="1.20.900.10">
    <property type="entry name" value="Dbl homology (DH) domain"/>
    <property type="match status" value="1"/>
</dbReference>
<dbReference type="SUPFAM" id="SSF48065">
    <property type="entry name" value="DBL homology domain (DH-domain)"/>
    <property type="match status" value="1"/>
</dbReference>